<dbReference type="HAMAP" id="MF_00103">
    <property type="entry name" value="Fapy_DNA_glycosyl"/>
    <property type="match status" value="1"/>
</dbReference>
<evidence type="ECO:0000313" key="18">
    <source>
        <dbReference type="EMBL" id="PWA05458.1"/>
    </source>
</evidence>
<dbReference type="GO" id="GO:0003684">
    <property type="term" value="F:damaged DNA binding"/>
    <property type="evidence" value="ECO:0007669"/>
    <property type="project" value="InterPro"/>
</dbReference>
<dbReference type="EC" id="3.2.2.23" evidence="15"/>
<dbReference type="PROSITE" id="PS51068">
    <property type="entry name" value="FPG_CAT"/>
    <property type="match status" value="1"/>
</dbReference>
<dbReference type="AlphaFoldDB" id="A0A2U1JKQ4"/>
<dbReference type="Gene3D" id="1.10.8.50">
    <property type="match status" value="1"/>
</dbReference>
<dbReference type="InterPro" id="IPR035937">
    <property type="entry name" value="FPG_N"/>
</dbReference>
<dbReference type="InterPro" id="IPR010663">
    <property type="entry name" value="Znf_FPG/IleRS"/>
</dbReference>
<dbReference type="InterPro" id="IPR010979">
    <property type="entry name" value="Ribosomal_uS13-like_H2TH"/>
</dbReference>
<evidence type="ECO:0000256" key="9">
    <source>
        <dbReference type="ARBA" id="ARBA00023125"/>
    </source>
</evidence>
<feature type="binding site" evidence="15">
    <location>
        <position position="112"/>
    </location>
    <ligand>
        <name>DNA</name>
        <dbReference type="ChEBI" id="CHEBI:16991"/>
    </ligand>
</feature>
<dbReference type="InterPro" id="IPR015886">
    <property type="entry name" value="H2TH_FPG"/>
</dbReference>
<gene>
    <name evidence="15" type="primary">mutM</name>
    <name evidence="15" type="synonym">fpg</name>
    <name evidence="18" type="ORF">DCC39_18095</name>
</gene>
<evidence type="ECO:0000256" key="13">
    <source>
        <dbReference type="ARBA" id="ARBA00023295"/>
    </source>
</evidence>
<feature type="active site" description="Schiff-base intermediate with DNA" evidence="15">
    <location>
        <position position="2"/>
    </location>
</feature>
<evidence type="ECO:0000259" key="16">
    <source>
        <dbReference type="PROSITE" id="PS51066"/>
    </source>
</evidence>
<keyword evidence="10 15" id="KW-0234">DNA repair</keyword>
<accession>A0A2U1JKQ4</accession>
<comment type="catalytic activity">
    <reaction evidence="1 15">
        <text>Hydrolysis of DNA containing ring-opened 7-methylguanine residues, releasing 2,6-diamino-4-hydroxy-5-(N-methyl)formamidopyrimidine.</text>
        <dbReference type="EC" id="3.2.2.23"/>
    </reaction>
</comment>
<organism evidence="18 19">
    <name type="scientific">Pueribacillus theae</name>
    <dbReference type="NCBI Taxonomy" id="2171751"/>
    <lineage>
        <taxon>Bacteria</taxon>
        <taxon>Bacillati</taxon>
        <taxon>Bacillota</taxon>
        <taxon>Bacilli</taxon>
        <taxon>Bacillales</taxon>
        <taxon>Bacillaceae</taxon>
        <taxon>Pueribacillus</taxon>
    </lineage>
</organism>
<comment type="function">
    <text evidence="15">Involved in base excision repair of DNA damaged by oxidation or by mutagenic agents. Acts as DNA glycosylase that recognizes and removes damaged bases. Has a preference for oxidized purines, such as 7,8-dihydro-8-oxoguanine (8-oxoG). Has AP (apurinic/apyrimidinic) lyase activity and introduces nicks in the DNA strand. Cleaves the DNA backbone by beta-delta elimination to generate a single-strand break at the site of the removed base with both 3'- and 5'-phosphates.</text>
</comment>
<dbReference type="NCBIfam" id="NF002211">
    <property type="entry name" value="PRK01103.1"/>
    <property type="match status" value="1"/>
</dbReference>
<dbReference type="InterPro" id="IPR015887">
    <property type="entry name" value="DNA_glyclase_Znf_dom_DNA_BS"/>
</dbReference>
<evidence type="ECO:0000256" key="15">
    <source>
        <dbReference type="HAMAP-Rule" id="MF_00103"/>
    </source>
</evidence>
<dbReference type="Pfam" id="PF06831">
    <property type="entry name" value="H2TH"/>
    <property type="match status" value="1"/>
</dbReference>
<proteinExistence type="inferred from homology"/>
<keyword evidence="12 15" id="KW-0511">Multifunctional enzyme</keyword>
<feature type="active site" description="Proton donor; for beta-elimination activity" evidence="15">
    <location>
        <position position="60"/>
    </location>
</feature>
<comment type="catalytic activity">
    <reaction evidence="14 15">
        <text>2'-deoxyribonucleotide-(2'-deoxyribose 5'-phosphate)-2'-deoxyribonucleotide-DNA = a 3'-end 2'-deoxyribonucleotide-(2,3-dehydro-2,3-deoxyribose 5'-phosphate)-DNA + a 5'-end 5'-phospho-2'-deoxyribonucleoside-DNA + H(+)</text>
        <dbReference type="Rhea" id="RHEA:66592"/>
        <dbReference type="Rhea" id="RHEA-COMP:13180"/>
        <dbReference type="Rhea" id="RHEA-COMP:16897"/>
        <dbReference type="Rhea" id="RHEA-COMP:17067"/>
        <dbReference type="ChEBI" id="CHEBI:15378"/>
        <dbReference type="ChEBI" id="CHEBI:136412"/>
        <dbReference type="ChEBI" id="CHEBI:157695"/>
        <dbReference type="ChEBI" id="CHEBI:167181"/>
        <dbReference type="EC" id="4.2.99.18"/>
    </reaction>
</comment>
<comment type="caution">
    <text evidence="15">Lacks conserved residue(s) required for the propagation of feature annotation.</text>
</comment>
<comment type="subunit">
    <text evidence="3 15">Monomer.</text>
</comment>
<evidence type="ECO:0000256" key="14">
    <source>
        <dbReference type="ARBA" id="ARBA00044632"/>
    </source>
</evidence>
<dbReference type="SUPFAM" id="SSF57716">
    <property type="entry name" value="Glucocorticoid receptor-like (DNA-binding domain)"/>
    <property type="match status" value="1"/>
</dbReference>
<dbReference type="SUPFAM" id="SSF46946">
    <property type="entry name" value="S13-like H2TH domain"/>
    <property type="match status" value="1"/>
</dbReference>
<evidence type="ECO:0000256" key="1">
    <source>
        <dbReference type="ARBA" id="ARBA00001668"/>
    </source>
</evidence>
<dbReference type="Gene3D" id="3.20.190.10">
    <property type="entry name" value="MutM-like, N-terminal"/>
    <property type="match status" value="1"/>
</dbReference>
<dbReference type="Proteomes" id="UP000245998">
    <property type="component" value="Unassembled WGS sequence"/>
</dbReference>
<comment type="caution">
    <text evidence="18">The sequence shown here is derived from an EMBL/GenBank/DDBJ whole genome shotgun (WGS) entry which is preliminary data.</text>
</comment>
<dbReference type="PROSITE" id="PS01242">
    <property type="entry name" value="ZF_FPG_1"/>
    <property type="match status" value="1"/>
</dbReference>
<dbReference type="PANTHER" id="PTHR22993:SF9">
    <property type="entry name" value="FORMAMIDOPYRIMIDINE-DNA GLYCOSYLASE"/>
    <property type="match status" value="1"/>
</dbReference>
<feature type="binding site" evidence="15">
    <location>
        <position position="93"/>
    </location>
    <ligand>
        <name>DNA</name>
        <dbReference type="ChEBI" id="CHEBI:16991"/>
    </ligand>
</feature>
<dbReference type="Pfam" id="PF06827">
    <property type="entry name" value="zf-FPG_IleRS"/>
    <property type="match status" value="1"/>
</dbReference>
<dbReference type="GO" id="GO:0034039">
    <property type="term" value="F:8-oxo-7,8-dihydroguanine DNA N-glycosylase activity"/>
    <property type="evidence" value="ECO:0007669"/>
    <property type="project" value="TreeGrafter"/>
</dbReference>
<name>A0A2U1JKQ4_9BACI</name>
<evidence type="ECO:0000256" key="5">
    <source>
        <dbReference type="ARBA" id="ARBA00022763"/>
    </source>
</evidence>
<evidence type="ECO:0000256" key="11">
    <source>
        <dbReference type="ARBA" id="ARBA00023239"/>
    </source>
</evidence>
<sequence length="277" mass="31358">MPELPEVETIRKTLERLVIGKKINQVKIRWGKIIKLPSDALEFQTKCMGQTVHAIERRGKFLKFILDDDVLVSHLRMEGRYTLDQGDEPYDKHTHIIFSFTDGSELRYQDVRKFGTMHLFMKGLEEQNPPLSNLGVEPLSSDFTPEVLKTAFGQTTRNIKSILLDQSVVVGLGNIYVDEVLFRAGIHPQQIGINLNDSDIGRLHREIVLTLTEAVEQGGSTVRSYVNSQGEIGKFQFNHFVYGKKGQACPKCGGEIEKMVVAQRGTHFCPTCQKVRK</sequence>
<dbReference type="RefSeq" id="WP_116556288.1">
    <property type="nucleotide sequence ID" value="NZ_QCZG01000070.1"/>
</dbReference>
<evidence type="ECO:0000313" key="19">
    <source>
        <dbReference type="Proteomes" id="UP000245998"/>
    </source>
</evidence>
<reference evidence="18 19" key="1">
    <citation type="submission" date="2018-04" db="EMBL/GenBank/DDBJ databases">
        <title>Camelliibacillus theae gen. nov., sp. nov., isolated from Pu'er tea.</title>
        <authorList>
            <person name="Niu L."/>
        </authorList>
    </citation>
    <scope>NUCLEOTIDE SEQUENCE [LARGE SCALE GENOMIC DNA]</scope>
    <source>
        <strain evidence="18 19">T8</strain>
    </source>
</reference>
<dbReference type="SUPFAM" id="SSF81624">
    <property type="entry name" value="N-terminal domain of MutM-like DNA repair proteins"/>
    <property type="match status" value="1"/>
</dbReference>
<evidence type="ECO:0000256" key="2">
    <source>
        <dbReference type="ARBA" id="ARBA00009409"/>
    </source>
</evidence>
<comment type="similarity">
    <text evidence="2 15">Belongs to the FPG family.</text>
</comment>
<evidence type="ECO:0000256" key="8">
    <source>
        <dbReference type="ARBA" id="ARBA00022833"/>
    </source>
</evidence>
<keyword evidence="6 15" id="KW-0863">Zinc-finger</keyword>
<dbReference type="FunFam" id="1.10.8.50:FF:000003">
    <property type="entry name" value="Formamidopyrimidine-DNA glycosylase"/>
    <property type="match status" value="1"/>
</dbReference>
<feature type="active site" description="Proton donor; for delta-elimination activity" evidence="15">
    <location>
        <position position="264"/>
    </location>
</feature>
<comment type="cofactor">
    <cofactor evidence="15">
        <name>Zn(2+)</name>
        <dbReference type="ChEBI" id="CHEBI:29105"/>
    </cofactor>
    <text evidence="15">Binds 1 zinc ion per subunit.</text>
</comment>
<keyword evidence="8 15" id="KW-0862">Zinc</keyword>
<evidence type="ECO:0000256" key="4">
    <source>
        <dbReference type="ARBA" id="ARBA00022723"/>
    </source>
</evidence>
<feature type="active site" description="Proton donor" evidence="15">
    <location>
        <position position="3"/>
    </location>
</feature>
<protein>
    <recommendedName>
        <fullName evidence="15">Formamidopyrimidine-DNA glycosylase</fullName>
        <shortName evidence="15">Fapy-DNA glycosylase</shortName>
        <ecNumber evidence="15">3.2.2.23</ecNumber>
    </recommendedName>
    <alternativeName>
        <fullName evidence="15">DNA-(apurinic or apyrimidinic site) lyase MutM</fullName>
        <shortName evidence="15">AP lyase MutM</shortName>
        <ecNumber evidence="15">4.2.99.18</ecNumber>
    </alternativeName>
</protein>
<dbReference type="GO" id="GO:0008270">
    <property type="term" value="F:zinc ion binding"/>
    <property type="evidence" value="ECO:0007669"/>
    <property type="project" value="UniProtKB-UniRule"/>
</dbReference>
<keyword evidence="19" id="KW-1185">Reference proteome</keyword>
<evidence type="ECO:0000256" key="12">
    <source>
        <dbReference type="ARBA" id="ARBA00023268"/>
    </source>
</evidence>
<keyword evidence="4 15" id="KW-0479">Metal-binding</keyword>
<feature type="domain" description="FPG-type" evidence="16">
    <location>
        <begin position="240"/>
        <end position="274"/>
    </location>
</feature>
<dbReference type="EC" id="4.2.99.18" evidence="15"/>
<dbReference type="OrthoDB" id="9800855at2"/>
<dbReference type="InterPro" id="IPR020629">
    <property type="entry name" value="FPG_Glyclase"/>
</dbReference>
<dbReference type="GO" id="GO:0140078">
    <property type="term" value="F:class I DNA-(apurinic or apyrimidinic site) endonuclease activity"/>
    <property type="evidence" value="ECO:0007669"/>
    <property type="project" value="UniProtKB-EC"/>
</dbReference>
<keyword evidence="5 15" id="KW-0227">DNA damage</keyword>
<dbReference type="EMBL" id="QCZG01000070">
    <property type="protein sequence ID" value="PWA05458.1"/>
    <property type="molecule type" value="Genomic_DNA"/>
</dbReference>
<evidence type="ECO:0000259" key="17">
    <source>
        <dbReference type="PROSITE" id="PS51068"/>
    </source>
</evidence>
<feature type="domain" description="Formamidopyrimidine-DNA glycosylase catalytic" evidence="17">
    <location>
        <begin position="2"/>
        <end position="115"/>
    </location>
</feature>
<evidence type="ECO:0000256" key="10">
    <source>
        <dbReference type="ARBA" id="ARBA00023204"/>
    </source>
</evidence>
<dbReference type="FunFam" id="3.20.190.10:FF:000001">
    <property type="entry name" value="Formamidopyrimidine-DNA glycosylase"/>
    <property type="match status" value="1"/>
</dbReference>
<dbReference type="SMART" id="SM00898">
    <property type="entry name" value="Fapy_DNA_glyco"/>
    <property type="match status" value="1"/>
</dbReference>
<dbReference type="InterPro" id="IPR012319">
    <property type="entry name" value="FPG_cat"/>
</dbReference>
<dbReference type="GO" id="GO:0006284">
    <property type="term" value="P:base-excision repair"/>
    <property type="evidence" value="ECO:0007669"/>
    <property type="project" value="InterPro"/>
</dbReference>
<dbReference type="InterPro" id="IPR000214">
    <property type="entry name" value="Znf_DNA_glyclase/AP_lyase"/>
</dbReference>
<evidence type="ECO:0000256" key="3">
    <source>
        <dbReference type="ARBA" id="ARBA00011245"/>
    </source>
</evidence>
<evidence type="ECO:0000256" key="7">
    <source>
        <dbReference type="ARBA" id="ARBA00022801"/>
    </source>
</evidence>
<dbReference type="PROSITE" id="PS51066">
    <property type="entry name" value="ZF_FPG_2"/>
    <property type="match status" value="1"/>
</dbReference>
<keyword evidence="11 15" id="KW-0456">Lyase</keyword>
<dbReference type="NCBIfam" id="TIGR00577">
    <property type="entry name" value="fpg"/>
    <property type="match status" value="1"/>
</dbReference>
<keyword evidence="7 15" id="KW-0378">Hydrolase</keyword>
<dbReference type="Pfam" id="PF01149">
    <property type="entry name" value="Fapy_DNA_glyco"/>
    <property type="match status" value="1"/>
</dbReference>
<keyword evidence="9 15" id="KW-0238">DNA-binding</keyword>
<dbReference type="PANTHER" id="PTHR22993">
    <property type="entry name" value="FORMAMIDOPYRIMIDINE-DNA GLYCOSYLASE"/>
    <property type="match status" value="1"/>
</dbReference>
<dbReference type="CDD" id="cd08966">
    <property type="entry name" value="EcFpg-like_N"/>
    <property type="match status" value="1"/>
</dbReference>
<dbReference type="GO" id="GO:0003690">
    <property type="term" value="F:double-stranded DNA binding"/>
    <property type="evidence" value="ECO:0007669"/>
    <property type="project" value="UniProtKB-ARBA"/>
</dbReference>
<keyword evidence="13 15" id="KW-0326">Glycosidase</keyword>
<evidence type="ECO:0000256" key="6">
    <source>
        <dbReference type="ARBA" id="ARBA00022771"/>
    </source>
</evidence>
<dbReference type="SMART" id="SM01232">
    <property type="entry name" value="H2TH"/>
    <property type="match status" value="1"/>
</dbReference>